<proteinExistence type="predicted"/>
<dbReference type="InterPro" id="IPR012871">
    <property type="entry name" value="DUF1668_ORYSA"/>
</dbReference>
<accession>A0A835ALR5</accession>
<evidence type="ECO:0000313" key="1">
    <source>
        <dbReference type="EMBL" id="KAF8668754.1"/>
    </source>
</evidence>
<evidence type="ECO:0000313" key="2">
    <source>
        <dbReference type="Proteomes" id="UP000636709"/>
    </source>
</evidence>
<gene>
    <name evidence="1" type="ORF">HU200_051942</name>
</gene>
<dbReference type="Proteomes" id="UP000636709">
    <property type="component" value="Unassembled WGS sequence"/>
</dbReference>
<keyword evidence="2" id="KW-1185">Reference proteome</keyword>
<dbReference type="OrthoDB" id="646432at2759"/>
<protein>
    <submittedName>
        <fullName evidence="1">Uncharacterized protein</fullName>
    </submittedName>
</protein>
<organism evidence="1 2">
    <name type="scientific">Digitaria exilis</name>
    <dbReference type="NCBI Taxonomy" id="1010633"/>
    <lineage>
        <taxon>Eukaryota</taxon>
        <taxon>Viridiplantae</taxon>
        <taxon>Streptophyta</taxon>
        <taxon>Embryophyta</taxon>
        <taxon>Tracheophyta</taxon>
        <taxon>Spermatophyta</taxon>
        <taxon>Magnoliopsida</taxon>
        <taxon>Liliopsida</taxon>
        <taxon>Poales</taxon>
        <taxon>Poaceae</taxon>
        <taxon>PACMAD clade</taxon>
        <taxon>Panicoideae</taxon>
        <taxon>Panicodae</taxon>
        <taxon>Paniceae</taxon>
        <taxon>Anthephorinae</taxon>
        <taxon>Digitaria</taxon>
    </lineage>
</organism>
<comment type="caution">
    <text evidence="1">The sequence shown here is derived from an EMBL/GenBank/DDBJ whole genome shotgun (WGS) entry which is preliminary data.</text>
</comment>
<dbReference type="AlphaFoldDB" id="A0A835ALR5"/>
<dbReference type="EMBL" id="JACEFO010002273">
    <property type="protein sequence ID" value="KAF8668754.1"/>
    <property type="molecule type" value="Genomic_DNA"/>
</dbReference>
<dbReference type="Pfam" id="PF07893">
    <property type="entry name" value="DUF1668"/>
    <property type="match status" value="1"/>
</dbReference>
<name>A0A835ALR5_9POAL</name>
<dbReference type="PANTHER" id="PTHR33085">
    <property type="entry name" value="OS12G0113100 PROTEIN-RELATED"/>
    <property type="match status" value="1"/>
</dbReference>
<sequence>MLPRRFLNLIVDSREPGVRSLRCMDLKRLQLFYPTTPPSPTTDGHRLAQAAVDAGNQKHKQAPELVMQSIRLPNPSFTFQASCSHGLSNRWSVSCFPLEERMVLCTDLGGRSFLYDGDKHEVVIMPNLHNPNKSTPISLFVPSEDSSGGGSLFLMESIPRPVNKCKIGHPSDDFEVLVYHKDRMTWHCHSQLFPPPPYVHEPSYWDKRSKISSYSVVSGGSLICVSFKDRGTYVLDTTRYLWDKVGDWALPFHGKVEYVPELKLWFGLSADAQHLVAADLSTMDSQPVLVGHWKKELCPPEEWIEFRDAQLVNLGSGRFCIARFFILDDQNFVVLTGVEVVPRLLNGNGKVKLEMTRHKSRRHTSVYKARIEEVF</sequence>
<reference evidence="1" key="1">
    <citation type="submission" date="2020-07" db="EMBL/GenBank/DDBJ databases">
        <title>Genome sequence and genetic diversity analysis of an under-domesticated orphan crop, white fonio (Digitaria exilis).</title>
        <authorList>
            <person name="Bennetzen J.L."/>
            <person name="Chen S."/>
            <person name="Ma X."/>
            <person name="Wang X."/>
            <person name="Yssel A.E.J."/>
            <person name="Chaluvadi S.R."/>
            <person name="Johnson M."/>
            <person name="Gangashetty P."/>
            <person name="Hamidou F."/>
            <person name="Sanogo M.D."/>
            <person name="Zwaenepoel A."/>
            <person name="Wallace J."/>
            <person name="Van De Peer Y."/>
            <person name="Van Deynze A."/>
        </authorList>
    </citation>
    <scope>NUCLEOTIDE SEQUENCE</scope>
    <source>
        <tissue evidence="1">Leaves</tissue>
    </source>
</reference>
<dbReference type="PANTHER" id="PTHR33085:SF145">
    <property type="entry name" value="OS05G0302200 PROTEIN"/>
    <property type="match status" value="1"/>
</dbReference>